<dbReference type="SMART" id="SM00239">
    <property type="entry name" value="C2"/>
    <property type="match status" value="3"/>
</dbReference>
<dbReference type="PANTHER" id="PTHR45911">
    <property type="entry name" value="C2 DOMAIN-CONTAINING PROTEIN"/>
    <property type="match status" value="1"/>
</dbReference>
<evidence type="ECO:0000313" key="6">
    <source>
        <dbReference type="WBParaSite" id="Hba_20022"/>
    </source>
</evidence>
<reference evidence="6" key="1">
    <citation type="submission" date="2016-11" db="UniProtKB">
        <authorList>
            <consortium name="WormBaseParasite"/>
        </authorList>
    </citation>
    <scope>IDENTIFICATION</scope>
</reference>
<evidence type="ECO:0000256" key="1">
    <source>
        <dbReference type="ARBA" id="ARBA00022723"/>
    </source>
</evidence>
<dbReference type="CDD" id="cd04042">
    <property type="entry name" value="C2A_MCTP_PRT"/>
    <property type="match status" value="1"/>
</dbReference>
<dbReference type="PANTHER" id="PTHR45911:SF4">
    <property type="entry name" value="MULTIPLE C2 AND TRANSMEMBRANE DOMAIN-CONTAINING PROTEIN"/>
    <property type="match status" value="1"/>
</dbReference>
<dbReference type="Gene3D" id="2.60.40.150">
    <property type="entry name" value="C2 domain"/>
    <property type="match status" value="4"/>
</dbReference>
<name>A0A1I7XQF2_HETBA</name>
<proteinExistence type="predicted"/>
<dbReference type="WBParaSite" id="Hba_20022">
    <property type="protein sequence ID" value="Hba_20022"/>
    <property type="gene ID" value="Hba_20022"/>
</dbReference>
<dbReference type="InterPro" id="IPR000008">
    <property type="entry name" value="C2_dom"/>
</dbReference>
<feature type="transmembrane region" description="Helical" evidence="3">
    <location>
        <begin position="418"/>
        <end position="440"/>
    </location>
</feature>
<dbReference type="PRINTS" id="PR00360">
    <property type="entry name" value="C2DOMAIN"/>
</dbReference>
<keyword evidence="5" id="KW-1185">Reference proteome</keyword>
<organism evidence="5 6">
    <name type="scientific">Heterorhabditis bacteriophora</name>
    <name type="common">Entomopathogenic nematode worm</name>
    <dbReference type="NCBI Taxonomy" id="37862"/>
    <lineage>
        <taxon>Eukaryota</taxon>
        <taxon>Metazoa</taxon>
        <taxon>Ecdysozoa</taxon>
        <taxon>Nematoda</taxon>
        <taxon>Chromadorea</taxon>
        <taxon>Rhabditida</taxon>
        <taxon>Rhabditina</taxon>
        <taxon>Rhabditomorpha</taxon>
        <taxon>Strongyloidea</taxon>
        <taxon>Heterorhabditidae</taxon>
        <taxon>Heterorhabditis</taxon>
    </lineage>
</organism>
<dbReference type="GO" id="GO:0030672">
    <property type="term" value="C:synaptic vesicle membrane"/>
    <property type="evidence" value="ECO:0007669"/>
    <property type="project" value="TreeGrafter"/>
</dbReference>
<dbReference type="InterPro" id="IPR035892">
    <property type="entry name" value="C2_domain_sf"/>
</dbReference>
<keyword evidence="1" id="KW-0479">Metal-binding</keyword>
<evidence type="ECO:0000256" key="3">
    <source>
        <dbReference type="SAM" id="Phobius"/>
    </source>
</evidence>
<keyword evidence="3" id="KW-0472">Membrane</keyword>
<dbReference type="SUPFAM" id="SSF49562">
    <property type="entry name" value="C2 domain (Calcium/lipid-binding domain, CaLB)"/>
    <property type="match status" value="3"/>
</dbReference>
<evidence type="ECO:0000313" key="5">
    <source>
        <dbReference type="Proteomes" id="UP000095283"/>
    </source>
</evidence>
<accession>A0A1I7XQF2</accession>
<dbReference type="Proteomes" id="UP000095283">
    <property type="component" value="Unplaced"/>
</dbReference>
<dbReference type="GO" id="GO:0005509">
    <property type="term" value="F:calcium ion binding"/>
    <property type="evidence" value="ECO:0007669"/>
    <property type="project" value="TreeGrafter"/>
</dbReference>
<dbReference type="AlphaFoldDB" id="A0A1I7XQF2"/>
<feature type="domain" description="C2" evidence="4">
    <location>
        <begin position="17"/>
        <end position="133"/>
    </location>
</feature>
<dbReference type="PROSITE" id="PS50004">
    <property type="entry name" value="C2"/>
    <property type="match status" value="1"/>
</dbReference>
<dbReference type="GO" id="GO:0046928">
    <property type="term" value="P:regulation of neurotransmitter secretion"/>
    <property type="evidence" value="ECO:0007669"/>
    <property type="project" value="TreeGrafter"/>
</dbReference>
<keyword evidence="2" id="KW-0106">Calcium</keyword>
<evidence type="ECO:0000256" key="2">
    <source>
        <dbReference type="ARBA" id="ARBA00022837"/>
    </source>
</evidence>
<dbReference type="FunFam" id="2.60.40.150:FF:000256">
    <property type="entry name" value="Predicted protein"/>
    <property type="match status" value="1"/>
</dbReference>
<dbReference type="Pfam" id="PF00168">
    <property type="entry name" value="C2"/>
    <property type="match status" value="4"/>
</dbReference>
<evidence type="ECO:0000259" key="4">
    <source>
        <dbReference type="PROSITE" id="PS50004"/>
    </source>
</evidence>
<keyword evidence="3" id="KW-1133">Transmembrane helix</keyword>
<keyword evidence="3" id="KW-0812">Transmembrane</keyword>
<protein>
    <submittedName>
        <fullName evidence="6">C2 domain-containing protein</fullName>
    </submittedName>
</protein>
<sequence length="534" mass="61413">MSSTFRTFIKKISTEKSEEQLDSTIRYDLNYVTLLIKIRLKGGQGLAIRDASGSSDPYVKFKYKDSIFYKSSTIFKNLNPIWDEEFQMLADDMTTPIIIEVFDYDRFCTDDFMGEAAIDLSQIKWFTPVEMYVSLKDEASPNEQLGTISLSVCVVPQTQEEKIQICNRTFDPKWVEQFDLHIYDNSSEILEVMCHDKKTNSSIGRMSVDLSSLPRDQTLQKWYNLEESAGSVLLLITVSGAQSKDSVVDLTEFNQKEFRNSVIQKYDFLHTYENIKDIGQLTVKVFRGEDLQAKDIGGKSDPFAVLDSVKDIHTCLEITVYDEDPNNKFEFLGKVAIPLLSIQNCERRWYALKDKKLQTRAKGEILVEMDIIWNPASLFRNTVMELKEFGLAVVDYKNYVQSCFDWDSTPRSITAFSIFIFSVYWIEIYHIPILLLMLFIKGYIYKMIAEGITPCHEPVNFKEDDEAEEEKKRHKTTPLSPHRECGTIALKHRKENLLVNLGPSKSSNSHPSASKLTSGMVDCDFCQQWPKSPT</sequence>